<dbReference type="OrthoDB" id="5781at2157"/>
<sequence>MTRLVDHDATGPVRLDESDIDETYGDIAVCRCGLSADPPFCDGSHKRTEGEADDVLYRYEDGERYPVDVVRREE</sequence>
<keyword evidence="7" id="KW-1185">Reference proteome</keyword>
<reference evidence="6 7" key="1">
    <citation type="submission" date="2019-12" db="EMBL/GenBank/DDBJ databases">
        <title>Halocatena pleomorpha gen. nov. sp. nov., an extremely halophilic archaeon of family Halobacteriaceae isolated from saltpan soil.</title>
        <authorList>
            <person name="Pal Y."/>
            <person name="Verma A."/>
            <person name="Krishnamurthi S."/>
            <person name="Kumar P."/>
        </authorList>
    </citation>
    <scope>NUCLEOTIDE SEQUENCE [LARGE SCALE GENOMIC DNA]</scope>
    <source>
        <strain evidence="6 7">JCM 16495</strain>
    </source>
</reference>
<evidence type="ECO:0000313" key="7">
    <source>
        <dbReference type="Proteomes" id="UP000451471"/>
    </source>
</evidence>
<evidence type="ECO:0000256" key="4">
    <source>
        <dbReference type="ARBA" id="ARBA00023014"/>
    </source>
</evidence>
<keyword evidence="1" id="KW-0001">2Fe-2S</keyword>
<protein>
    <submittedName>
        <fullName evidence="6">CDGSH iron-sulfur domain-containing protein</fullName>
    </submittedName>
</protein>
<dbReference type="AlphaFoldDB" id="A0A6B0GFZ8"/>
<name>A0A6B0GFZ8_9EURY</name>
<dbReference type="InterPro" id="IPR042216">
    <property type="entry name" value="MitoNEET_CISD"/>
</dbReference>
<dbReference type="RefSeq" id="WP_158203346.1">
    <property type="nucleotide sequence ID" value="NZ_WSZK01000008.1"/>
</dbReference>
<dbReference type="InterPro" id="IPR018967">
    <property type="entry name" value="FeS-contain_CDGSH-typ"/>
</dbReference>
<evidence type="ECO:0000256" key="3">
    <source>
        <dbReference type="ARBA" id="ARBA00023004"/>
    </source>
</evidence>
<dbReference type="Gene3D" id="3.40.5.90">
    <property type="entry name" value="CDGSH iron-sulfur domain, mitoNEET-type"/>
    <property type="match status" value="1"/>
</dbReference>
<evidence type="ECO:0000259" key="5">
    <source>
        <dbReference type="SMART" id="SM00704"/>
    </source>
</evidence>
<proteinExistence type="predicted"/>
<dbReference type="Proteomes" id="UP000451471">
    <property type="component" value="Unassembled WGS sequence"/>
</dbReference>
<dbReference type="GO" id="GO:0046872">
    <property type="term" value="F:metal ion binding"/>
    <property type="evidence" value="ECO:0007669"/>
    <property type="project" value="UniProtKB-KW"/>
</dbReference>
<feature type="domain" description="Iron-binding zinc finger CDGSH type" evidence="5">
    <location>
        <begin position="10"/>
        <end position="51"/>
    </location>
</feature>
<organism evidence="6 7">
    <name type="scientific">Halomarina oriensis</name>
    <dbReference type="NCBI Taxonomy" id="671145"/>
    <lineage>
        <taxon>Archaea</taxon>
        <taxon>Methanobacteriati</taxon>
        <taxon>Methanobacteriota</taxon>
        <taxon>Stenosarchaea group</taxon>
        <taxon>Halobacteria</taxon>
        <taxon>Halobacteriales</taxon>
        <taxon>Natronomonadaceae</taxon>
        <taxon>Halomarina</taxon>
    </lineage>
</organism>
<dbReference type="Pfam" id="PF09360">
    <property type="entry name" value="zf-CDGSH"/>
    <property type="match status" value="1"/>
</dbReference>
<dbReference type="EMBL" id="WSZK01000008">
    <property type="protein sequence ID" value="MWG33624.1"/>
    <property type="molecule type" value="Genomic_DNA"/>
</dbReference>
<comment type="caution">
    <text evidence="6">The sequence shown here is derived from an EMBL/GenBank/DDBJ whole genome shotgun (WGS) entry which is preliminary data.</text>
</comment>
<keyword evidence="4" id="KW-0411">Iron-sulfur</keyword>
<evidence type="ECO:0000256" key="2">
    <source>
        <dbReference type="ARBA" id="ARBA00022723"/>
    </source>
</evidence>
<keyword evidence="2" id="KW-0479">Metal-binding</keyword>
<gene>
    <name evidence="6" type="ORF">GQS65_03810</name>
</gene>
<accession>A0A6B0GFZ8</accession>
<keyword evidence="3" id="KW-0408">Iron</keyword>
<evidence type="ECO:0000313" key="6">
    <source>
        <dbReference type="EMBL" id="MWG33624.1"/>
    </source>
</evidence>
<dbReference type="GO" id="GO:0051537">
    <property type="term" value="F:2 iron, 2 sulfur cluster binding"/>
    <property type="evidence" value="ECO:0007669"/>
    <property type="project" value="UniProtKB-KW"/>
</dbReference>
<dbReference type="GO" id="GO:0005737">
    <property type="term" value="C:cytoplasm"/>
    <property type="evidence" value="ECO:0007669"/>
    <property type="project" value="UniProtKB-ARBA"/>
</dbReference>
<dbReference type="SMART" id="SM00704">
    <property type="entry name" value="ZnF_CDGSH"/>
    <property type="match status" value="1"/>
</dbReference>
<evidence type="ECO:0000256" key="1">
    <source>
        <dbReference type="ARBA" id="ARBA00022714"/>
    </source>
</evidence>